<dbReference type="EMBL" id="FNVA01000001">
    <property type="protein sequence ID" value="SEF73993.1"/>
    <property type="molecule type" value="Genomic_DNA"/>
</dbReference>
<dbReference type="RefSeq" id="WP_103931853.1">
    <property type="nucleotide sequence ID" value="NZ_FNVA01000001.1"/>
</dbReference>
<keyword evidence="4 5" id="KW-0472">Membrane</keyword>
<evidence type="ECO:0000256" key="2">
    <source>
        <dbReference type="ARBA" id="ARBA00022692"/>
    </source>
</evidence>
<dbReference type="Pfam" id="PF13520">
    <property type="entry name" value="AA_permease_2"/>
    <property type="match status" value="1"/>
</dbReference>
<dbReference type="AlphaFoldDB" id="A0A1H5UFY8"/>
<proteinExistence type="predicted"/>
<reference evidence="6 7" key="1">
    <citation type="submission" date="2016-10" db="EMBL/GenBank/DDBJ databases">
        <authorList>
            <person name="de Groot N.N."/>
        </authorList>
    </citation>
    <scope>NUCLEOTIDE SEQUENCE [LARGE SCALE GENOMIC DNA]</scope>
    <source>
        <strain evidence="6 7">DSM 22489</strain>
    </source>
</reference>
<keyword evidence="7" id="KW-1185">Reference proteome</keyword>
<evidence type="ECO:0000256" key="5">
    <source>
        <dbReference type="SAM" id="Phobius"/>
    </source>
</evidence>
<dbReference type="Gene3D" id="1.20.1740.10">
    <property type="entry name" value="Amino acid/polyamine transporter I"/>
    <property type="match status" value="1"/>
</dbReference>
<keyword evidence="3 5" id="KW-1133">Transmembrane helix</keyword>
<evidence type="ECO:0000313" key="6">
    <source>
        <dbReference type="EMBL" id="SEF73993.1"/>
    </source>
</evidence>
<feature type="transmembrane region" description="Helical" evidence="5">
    <location>
        <begin position="450"/>
        <end position="469"/>
    </location>
</feature>
<organism evidence="6 7">
    <name type="scientific">Bryocella elongata</name>
    <dbReference type="NCBI Taxonomy" id="863522"/>
    <lineage>
        <taxon>Bacteria</taxon>
        <taxon>Pseudomonadati</taxon>
        <taxon>Acidobacteriota</taxon>
        <taxon>Terriglobia</taxon>
        <taxon>Terriglobales</taxon>
        <taxon>Acidobacteriaceae</taxon>
        <taxon>Bryocella</taxon>
    </lineage>
</organism>
<gene>
    <name evidence="6" type="ORF">SAMN05421819_1011</name>
</gene>
<feature type="transmembrane region" description="Helical" evidence="5">
    <location>
        <begin position="61"/>
        <end position="80"/>
    </location>
</feature>
<keyword evidence="2 5" id="KW-0812">Transmembrane</keyword>
<feature type="transmembrane region" description="Helical" evidence="5">
    <location>
        <begin position="265"/>
        <end position="284"/>
    </location>
</feature>
<feature type="transmembrane region" description="Helical" evidence="5">
    <location>
        <begin position="175"/>
        <end position="201"/>
    </location>
</feature>
<dbReference type="InterPro" id="IPR053153">
    <property type="entry name" value="APC_K+_Transporter"/>
</dbReference>
<dbReference type="GO" id="GO:0022857">
    <property type="term" value="F:transmembrane transporter activity"/>
    <property type="evidence" value="ECO:0007669"/>
    <property type="project" value="InterPro"/>
</dbReference>
<feature type="transmembrane region" description="Helical" evidence="5">
    <location>
        <begin position="389"/>
        <end position="405"/>
    </location>
</feature>
<evidence type="ECO:0000256" key="3">
    <source>
        <dbReference type="ARBA" id="ARBA00022989"/>
    </source>
</evidence>
<feature type="transmembrane region" description="Helical" evidence="5">
    <location>
        <begin position="145"/>
        <end position="163"/>
    </location>
</feature>
<dbReference type="Proteomes" id="UP000236728">
    <property type="component" value="Unassembled WGS sequence"/>
</dbReference>
<name>A0A1H5UFY8_9BACT</name>
<comment type="subcellular location">
    <subcellularLocation>
        <location evidence="1">Membrane</location>
        <topology evidence="1">Multi-pass membrane protein</topology>
    </subcellularLocation>
</comment>
<feature type="transmembrane region" description="Helical" evidence="5">
    <location>
        <begin position="221"/>
        <end position="244"/>
    </location>
</feature>
<sequence length="632" mass="69090">MSVFDVLFGKPLATSEQHAEHIGVAAGVPIFGLDGLTSAAYGPESAMALLLPLGFFGVQHYLMPIFACILTLLVILYFSYRQTIVAYPNGGGSFTVASENLGDQAGLLAAAALMIDYILTAAVGISAGVTALVSAGQGTRFGEDLHNHQLILCLIILVIIAGVNMRGVKESGVAFMLPTVLFVGTLLYTVGVGFFDIWRAHGHPIALSAPPPQDVSKIEHLSGWLLVFCIMKAFSNGCAAMTGVEAVSNGVTAFKEPRSVLANRTLTIIISILIVLLFGLAYVAKAYGVTAMDSGDSHYQSVLSIEVAAVFGRGWFYLLTMGSVLAALSFSANTAFADFPRMARAIAAKDYLPHVFLLKGRRLLFSHGIYALCGFTALILILFDGVTDRLIPLYAMGAFLAFTLSQAGMVRHWHKTMDAPHRHLKMAINGLGSIATGITLIVILVTKFMYGAWVTTLLIPILILTMHAVKKHYVRVKRETEDPTPLRLTGLEQPIVVIPMARWDKITEKAMRFGLLMSPIVKVVHVDSDDADALGLVWEEMVLKPVREHGIQEPELITVKSSFRTILSPLMDYVLKLEDENPGRKIAVLLPELVVRHWWENLLHNQRVQLLKLLLLLKGNQRIVVVNIPWYL</sequence>
<evidence type="ECO:0000256" key="1">
    <source>
        <dbReference type="ARBA" id="ARBA00004141"/>
    </source>
</evidence>
<dbReference type="PANTHER" id="PTHR47704">
    <property type="entry name" value="POTASSIUM TRANSPORTER KIMA"/>
    <property type="match status" value="1"/>
</dbReference>
<evidence type="ECO:0000256" key="4">
    <source>
        <dbReference type="ARBA" id="ARBA00023136"/>
    </source>
</evidence>
<dbReference type="InterPro" id="IPR002293">
    <property type="entry name" value="AA/rel_permease1"/>
</dbReference>
<dbReference type="OrthoDB" id="9759676at2"/>
<feature type="transmembrane region" description="Helical" evidence="5">
    <location>
        <begin position="426"/>
        <end position="444"/>
    </location>
</feature>
<evidence type="ECO:0000313" key="7">
    <source>
        <dbReference type="Proteomes" id="UP000236728"/>
    </source>
</evidence>
<feature type="transmembrane region" description="Helical" evidence="5">
    <location>
        <begin position="107"/>
        <end position="133"/>
    </location>
</feature>
<dbReference type="PANTHER" id="PTHR47704:SF1">
    <property type="entry name" value="POTASSIUM TRANSPORTER KIMA"/>
    <property type="match status" value="1"/>
</dbReference>
<feature type="transmembrane region" description="Helical" evidence="5">
    <location>
        <begin position="315"/>
        <end position="336"/>
    </location>
</feature>
<accession>A0A1H5UFY8</accession>
<feature type="transmembrane region" description="Helical" evidence="5">
    <location>
        <begin position="363"/>
        <end position="383"/>
    </location>
</feature>
<dbReference type="GO" id="GO:0016020">
    <property type="term" value="C:membrane"/>
    <property type="evidence" value="ECO:0007669"/>
    <property type="project" value="UniProtKB-SubCell"/>
</dbReference>
<protein>
    <submittedName>
        <fullName evidence="6">Amino acid/polyamine/organocation transporter, APC superfamily</fullName>
    </submittedName>
</protein>